<accession>A0A0U1L4U8</accession>
<dbReference type="Proteomes" id="UP000049855">
    <property type="component" value="Unassembled WGS sequence"/>
</dbReference>
<organism evidence="1 2">
    <name type="scientific">Sporomusa ovata</name>
    <dbReference type="NCBI Taxonomy" id="2378"/>
    <lineage>
        <taxon>Bacteria</taxon>
        <taxon>Bacillati</taxon>
        <taxon>Bacillota</taxon>
        <taxon>Negativicutes</taxon>
        <taxon>Selenomonadales</taxon>
        <taxon>Sporomusaceae</taxon>
        <taxon>Sporomusa</taxon>
    </lineage>
</organism>
<protein>
    <submittedName>
        <fullName evidence="1">Uncharacterized protein</fullName>
    </submittedName>
</protein>
<gene>
    <name evidence="1" type="ORF">SpAn4DRAFT_0595</name>
</gene>
<sequence>MTKTELDLTESKDFEQSITRSGKSITVIIETEDAKLELVLSMADFADLIADGFLILNKNLEVA</sequence>
<keyword evidence="2" id="KW-1185">Reference proteome</keyword>
<dbReference type="RefSeq" id="WP_021170143.1">
    <property type="nucleotide sequence ID" value="NZ_CTRP01000014.1"/>
</dbReference>
<dbReference type="AlphaFoldDB" id="A0A0U1L4U8"/>
<dbReference type="EMBL" id="CTRP01000014">
    <property type="protein sequence ID" value="CQR74133.1"/>
    <property type="molecule type" value="Genomic_DNA"/>
</dbReference>
<proteinExistence type="predicted"/>
<evidence type="ECO:0000313" key="1">
    <source>
        <dbReference type="EMBL" id="CQR74133.1"/>
    </source>
</evidence>
<evidence type="ECO:0000313" key="2">
    <source>
        <dbReference type="Proteomes" id="UP000049855"/>
    </source>
</evidence>
<name>A0A0U1L4U8_9FIRM</name>
<reference evidence="2" key="1">
    <citation type="submission" date="2015-03" db="EMBL/GenBank/DDBJ databases">
        <authorList>
            <person name="Nijsse Bart"/>
        </authorList>
    </citation>
    <scope>NUCLEOTIDE SEQUENCE [LARGE SCALE GENOMIC DNA]</scope>
</reference>